<evidence type="ECO:0000259" key="9">
    <source>
        <dbReference type="PROSITE" id="PS50994"/>
    </source>
</evidence>
<reference evidence="10" key="1">
    <citation type="journal article" date="2019" name="Sci. Rep.">
        <title>Draft genome of Tanacetum cinerariifolium, the natural source of mosquito coil.</title>
        <authorList>
            <person name="Yamashiro T."/>
            <person name="Shiraishi A."/>
            <person name="Satake H."/>
            <person name="Nakayama K."/>
        </authorList>
    </citation>
    <scope>NUCLEOTIDE SEQUENCE</scope>
</reference>
<feature type="compositionally biased region" description="Basic and acidic residues" evidence="8">
    <location>
        <begin position="903"/>
        <end position="913"/>
    </location>
</feature>
<dbReference type="Gene3D" id="3.10.10.10">
    <property type="entry name" value="HIV Type 1 Reverse Transcriptase, subunit A, domain 1"/>
    <property type="match status" value="1"/>
</dbReference>
<feature type="domain" description="Integrase catalytic" evidence="9">
    <location>
        <begin position="598"/>
        <end position="761"/>
    </location>
</feature>
<keyword evidence="4" id="KW-0540">Nuclease</keyword>
<dbReference type="SUPFAM" id="SSF53098">
    <property type="entry name" value="Ribonuclease H-like"/>
    <property type="match status" value="1"/>
</dbReference>
<dbReference type="InterPro" id="IPR043502">
    <property type="entry name" value="DNA/RNA_pol_sf"/>
</dbReference>
<sequence length="913" mass="105539">MFEEPNGQDAIWRNQKSVHGLALVERWKLLTSCDVHVIILSIVQLFLLVKRRYPLSRFTLEQLVNVARLQVEEESKMSLELLRSQRTYNRELNKVTIKNRYSFSRINDLFNQLQSSHYFSKIDLRSGYHQLRVHEDDIPKTTFRTRYGHFEFTVMPFGLTNTPGEFMDMVNRVCKPYLNKFMIVFIDDSLIYSKTREEHEVHLGKTFDWGEEQERAFQTLKDKLYNAPVLALPNGSKDFMVYCNASGLGLGCVLMQRGLQRGLDEMIKRRSDGALYYLDRIWVPLKGDLRTLIMDEPHKSKYSLHLGADKTYYDLRDRPSGLLQQPKIPEWKQKKIAMDFVTKLSRTSSGHDTIWVIVDRLTKSAYFLHMREDYKIDSDSSLLGVNTPRSDEDRLKLMELMVFLLNKGVCDEFGLNAARLSKLLLSGKFLKVWIKFMTSFKSLLVSLRYIGYLSQDDVNLKFLHSLPSKWKTHTLIWRNKIDLEDKSLNDLFNSLKIYELEVKHSSSLGSDSQNLAFVSSTPADSTNDSVSAAVNRSYWKIIRLGGSSACYQFFIDLLKQLDKEDLNQLWALVKEYLSIRPATSEKEMELWVELKRLYELDPKDQLWTLTHNFMHAPVEWKLYDLSGVHHVTAKDKEIFMLVEKDYPLRKGLALVMISYKLQVKIIICDNGTEFRNADLNQLCGLKGIKREFSVPRTPHQNGIAERKNRTLIEAARTLLADSLFSIPFWAEAVNTACYVQNRVLVTKPHNKTPYELLHGRLPSIRFMRPFGCLVTILNTLDPLGKFQGKVDEGFLIGYSVCSKTFRVFNSRTHIVQETLHVNFIENKPNVTGAGPAWLFDIDKKAREQGTHTYVFFPVLSNGSTNPKNNNKDAHTDGKEHDDDIQKSVSPDIHSTSIGAQTRIQDDKTENKDK</sequence>
<comment type="caution">
    <text evidence="10">The sequence shown here is derived from an EMBL/GenBank/DDBJ whole genome shotgun (WGS) entry which is preliminary data.</text>
</comment>
<dbReference type="PANTHER" id="PTHR24559">
    <property type="entry name" value="TRANSPOSON TY3-I GAG-POL POLYPROTEIN"/>
    <property type="match status" value="1"/>
</dbReference>
<dbReference type="Pfam" id="PF00078">
    <property type="entry name" value="RVT_1"/>
    <property type="match status" value="1"/>
</dbReference>
<keyword evidence="7" id="KW-0695">RNA-directed DNA polymerase</keyword>
<dbReference type="InterPro" id="IPR036397">
    <property type="entry name" value="RNaseH_sf"/>
</dbReference>
<dbReference type="GO" id="GO:0006508">
    <property type="term" value="P:proteolysis"/>
    <property type="evidence" value="ECO:0007669"/>
    <property type="project" value="UniProtKB-KW"/>
</dbReference>
<proteinExistence type="predicted"/>
<evidence type="ECO:0000256" key="8">
    <source>
        <dbReference type="SAM" id="MobiDB-lite"/>
    </source>
</evidence>
<dbReference type="GO" id="GO:0003676">
    <property type="term" value="F:nucleic acid binding"/>
    <property type="evidence" value="ECO:0007669"/>
    <property type="project" value="InterPro"/>
</dbReference>
<feature type="region of interest" description="Disordered" evidence="8">
    <location>
        <begin position="864"/>
        <end position="913"/>
    </location>
</feature>
<feature type="compositionally biased region" description="Polar residues" evidence="8">
    <location>
        <begin position="886"/>
        <end position="902"/>
    </location>
</feature>
<evidence type="ECO:0000256" key="7">
    <source>
        <dbReference type="ARBA" id="ARBA00022918"/>
    </source>
</evidence>
<dbReference type="InterPro" id="IPR001584">
    <property type="entry name" value="Integrase_cat-core"/>
</dbReference>
<keyword evidence="2" id="KW-0808">Transferase</keyword>
<dbReference type="InterPro" id="IPR053134">
    <property type="entry name" value="RNA-dir_DNA_polymerase"/>
</dbReference>
<dbReference type="FunFam" id="3.10.10.10:FF:000007">
    <property type="entry name" value="Retrovirus-related Pol polyprotein from transposon 17.6-like Protein"/>
    <property type="match status" value="1"/>
</dbReference>
<dbReference type="CDD" id="cd01647">
    <property type="entry name" value="RT_LTR"/>
    <property type="match status" value="1"/>
</dbReference>
<dbReference type="GO" id="GO:0004519">
    <property type="term" value="F:endonuclease activity"/>
    <property type="evidence" value="ECO:0007669"/>
    <property type="project" value="UniProtKB-KW"/>
</dbReference>
<accession>A0A6L2NCC9</accession>
<evidence type="ECO:0000256" key="1">
    <source>
        <dbReference type="ARBA" id="ARBA00022670"/>
    </source>
</evidence>
<feature type="compositionally biased region" description="Basic and acidic residues" evidence="8">
    <location>
        <begin position="869"/>
        <end position="885"/>
    </location>
</feature>
<dbReference type="InterPro" id="IPR057670">
    <property type="entry name" value="SH3_retrovirus"/>
</dbReference>
<evidence type="ECO:0000256" key="2">
    <source>
        <dbReference type="ARBA" id="ARBA00022679"/>
    </source>
</evidence>
<evidence type="ECO:0000256" key="4">
    <source>
        <dbReference type="ARBA" id="ARBA00022722"/>
    </source>
</evidence>
<keyword evidence="5" id="KW-0255">Endonuclease</keyword>
<protein>
    <submittedName>
        <fullName evidence="10">Ribonuclease H-like domain-containing protein</fullName>
    </submittedName>
</protein>
<dbReference type="InterPro" id="IPR043128">
    <property type="entry name" value="Rev_trsase/Diguanyl_cyclase"/>
</dbReference>
<dbReference type="InterPro" id="IPR000477">
    <property type="entry name" value="RT_dom"/>
</dbReference>
<evidence type="ECO:0000256" key="3">
    <source>
        <dbReference type="ARBA" id="ARBA00022695"/>
    </source>
</evidence>
<dbReference type="EMBL" id="BKCJ010008747">
    <property type="protein sequence ID" value="GEU83760.1"/>
    <property type="molecule type" value="Genomic_DNA"/>
</dbReference>
<dbReference type="GO" id="GO:0003964">
    <property type="term" value="F:RNA-directed DNA polymerase activity"/>
    <property type="evidence" value="ECO:0007669"/>
    <property type="project" value="UniProtKB-KW"/>
</dbReference>
<dbReference type="GO" id="GO:0008233">
    <property type="term" value="F:peptidase activity"/>
    <property type="evidence" value="ECO:0007669"/>
    <property type="project" value="UniProtKB-KW"/>
</dbReference>
<dbReference type="GO" id="GO:0015074">
    <property type="term" value="P:DNA integration"/>
    <property type="evidence" value="ECO:0007669"/>
    <property type="project" value="InterPro"/>
</dbReference>
<evidence type="ECO:0000313" key="10">
    <source>
        <dbReference type="EMBL" id="GEU83760.1"/>
    </source>
</evidence>
<keyword evidence="6" id="KW-0378">Hydrolase</keyword>
<evidence type="ECO:0000256" key="6">
    <source>
        <dbReference type="ARBA" id="ARBA00022801"/>
    </source>
</evidence>
<dbReference type="PROSITE" id="PS50994">
    <property type="entry name" value="INTEGRASE"/>
    <property type="match status" value="1"/>
</dbReference>
<organism evidence="10">
    <name type="scientific">Tanacetum cinerariifolium</name>
    <name type="common">Dalmatian daisy</name>
    <name type="synonym">Chrysanthemum cinerariifolium</name>
    <dbReference type="NCBI Taxonomy" id="118510"/>
    <lineage>
        <taxon>Eukaryota</taxon>
        <taxon>Viridiplantae</taxon>
        <taxon>Streptophyta</taxon>
        <taxon>Embryophyta</taxon>
        <taxon>Tracheophyta</taxon>
        <taxon>Spermatophyta</taxon>
        <taxon>Magnoliopsida</taxon>
        <taxon>eudicotyledons</taxon>
        <taxon>Gunneridae</taxon>
        <taxon>Pentapetalae</taxon>
        <taxon>asterids</taxon>
        <taxon>campanulids</taxon>
        <taxon>Asterales</taxon>
        <taxon>Asteraceae</taxon>
        <taxon>Asteroideae</taxon>
        <taxon>Anthemideae</taxon>
        <taxon>Anthemidinae</taxon>
        <taxon>Tanacetum</taxon>
    </lineage>
</organism>
<dbReference type="PANTHER" id="PTHR24559:SF444">
    <property type="entry name" value="REVERSE TRANSCRIPTASE DOMAIN-CONTAINING PROTEIN"/>
    <property type="match status" value="1"/>
</dbReference>
<evidence type="ECO:0000256" key="5">
    <source>
        <dbReference type="ARBA" id="ARBA00022759"/>
    </source>
</evidence>
<name>A0A6L2NCC9_TANCI</name>
<keyword evidence="3" id="KW-0548">Nucleotidyltransferase</keyword>
<feature type="non-terminal residue" evidence="10">
    <location>
        <position position="913"/>
    </location>
</feature>
<dbReference type="Gene3D" id="3.30.70.270">
    <property type="match status" value="1"/>
</dbReference>
<dbReference type="Gene3D" id="3.30.420.10">
    <property type="entry name" value="Ribonuclease H-like superfamily/Ribonuclease H"/>
    <property type="match status" value="1"/>
</dbReference>
<dbReference type="SUPFAM" id="SSF56672">
    <property type="entry name" value="DNA/RNA polymerases"/>
    <property type="match status" value="1"/>
</dbReference>
<gene>
    <name evidence="10" type="ORF">Tci_055738</name>
</gene>
<dbReference type="AlphaFoldDB" id="A0A6L2NCC9"/>
<dbReference type="Pfam" id="PF25597">
    <property type="entry name" value="SH3_retrovirus"/>
    <property type="match status" value="1"/>
</dbReference>
<keyword evidence="1" id="KW-0645">Protease</keyword>
<dbReference type="InterPro" id="IPR012337">
    <property type="entry name" value="RNaseH-like_sf"/>
</dbReference>